<organism evidence="4">
    <name type="scientific">Nippostrongylus brasiliensis</name>
    <name type="common">Rat hookworm</name>
    <dbReference type="NCBI Taxonomy" id="27835"/>
    <lineage>
        <taxon>Eukaryota</taxon>
        <taxon>Metazoa</taxon>
        <taxon>Ecdysozoa</taxon>
        <taxon>Nematoda</taxon>
        <taxon>Chromadorea</taxon>
        <taxon>Rhabditida</taxon>
        <taxon>Rhabditina</taxon>
        <taxon>Rhabditomorpha</taxon>
        <taxon>Strongyloidea</taxon>
        <taxon>Heligmosomidae</taxon>
        <taxon>Nippostrongylus</taxon>
    </lineage>
</organism>
<dbReference type="AlphaFoldDB" id="A0A0N4YI09"/>
<evidence type="ECO:0000256" key="1">
    <source>
        <dbReference type="SAM" id="Phobius"/>
    </source>
</evidence>
<accession>A0A0N4YI09</accession>
<feature type="transmembrane region" description="Helical" evidence="1">
    <location>
        <begin position="56"/>
        <end position="77"/>
    </location>
</feature>
<dbReference type="Proteomes" id="UP000271162">
    <property type="component" value="Unassembled WGS sequence"/>
</dbReference>
<evidence type="ECO:0000313" key="4">
    <source>
        <dbReference type="WBParaSite" id="NBR_0001652401-mRNA-1"/>
    </source>
</evidence>
<sequence>MERQRPKMECWNLATASSALRIFQTASFHPSAPTIGSVSALFLIGSVGSHFSPTYAALTTAAMASIMGPVLLLAFAFNLPMITRSIDWILWVSTTSIISIF</sequence>
<keyword evidence="3" id="KW-1185">Reference proteome</keyword>
<keyword evidence="1" id="KW-1133">Transmembrane helix</keyword>
<keyword evidence="1" id="KW-0812">Transmembrane</keyword>
<evidence type="ECO:0000313" key="3">
    <source>
        <dbReference type="Proteomes" id="UP000271162"/>
    </source>
</evidence>
<protein>
    <submittedName>
        <fullName evidence="4">Sulfate_transp domain-containing protein</fullName>
    </submittedName>
</protein>
<name>A0A0N4YI09_NIPBR</name>
<dbReference type="WBParaSite" id="NBR_0001652401-mRNA-1">
    <property type="protein sequence ID" value="NBR_0001652401-mRNA-1"/>
    <property type="gene ID" value="NBR_0001652401"/>
</dbReference>
<gene>
    <name evidence="2" type="ORF">NBR_LOCUS16525</name>
</gene>
<reference evidence="2 3" key="2">
    <citation type="submission" date="2018-11" db="EMBL/GenBank/DDBJ databases">
        <authorList>
            <consortium name="Pathogen Informatics"/>
        </authorList>
    </citation>
    <scope>NUCLEOTIDE SEQUENCE [LARGE SCALE GENOMIC DNA]</scope>
</reference>
<evidence type="ECO:0000313" key="2">
    <source>
        <dbReference type="EMBL" id="VDL80120.1"/>
    </source>
</evidence>
<keyword evidence="1" id="KW-0472">Membrane</keyword>
<dbReference type="EMBL" id="UYSL01022245">
    <property type="protein sequence ID" value="VDL80120.1"/>
    <property type="molecule type" value="Genomic_DNA"/>
</dbReference>
<dbReference type="OMA" id="THVEPRT"/>
<proteinExistence type="predicted"/>
<reference evidence="4" key="1">
    <citation type="submission" date="2017-02" db="UniProtKB">
        <authorList>
            <consortium name="WormBaseParasite"/>
        </authorList>
    </citation>
    <scope>IDENTIFICATION</scope>
</reference>